<feature type="coiled-coil region" evidence="1">
    <location>
        <begin position="30"/>
        <end position="91"/>
    </location>
</feature>
<gene>
    <name evidence="3" type="ORF">FDW42_05950</name>
</gene>
<evidence type="ECO:0000256" key="2">
    <source>
        <dbReference type="SAM" id="SignalP"/>
    </source>
</evidence>
<evidence type="ECO:0008006" key="5">
    <source>
        <dbReference type="Google" id="ProtNLM"/>
    </source>
</evidence>
<organism evidence="3 4">
    <name type="scientific">Campylobacter helveticus</name>
    <dbReference type="NCBI Taxonomy" id="28898"/>
    <lineage>
        <taxon>Bacteria</taxon>
        <taxon>Pseudomonadati</taxon>
        <taxon>Campylobacterota</taxon>
        <taxon>Epsilonproteobacteria</taxon>
        <taxon>Campylobacterales</taxon>
        <taxon>Campylobacteraceae</taxon>
        <taxon>Campylobacter</taxon>
    </lineage>
</organism>
<feature type="signal peptide" evidence="2">
    <location>
        <begin position="1"/>
        <end position="17"/>
    </location>
</feature>
<evidence type="ECO:0000256" key="1">
    <source>
        <dbReference type="SAM" id="Coils"/>
    </source>
</evidence>
<sequence length="91" mass="10599">MKKVLKVALMSGFLASAFLVGCGSESKEELEKRDKELEQASRHCDDWENLKADREDDVAIFKEIQECVDKIKKERKEIKEKLKEIEAKEQK</sequence>
<dbReference type="EMBL" id="VDBS01000045">
    <property type="protein sequence ID" value="TNB57149.1"/>
    <property type="molecule type" value="Genomic_DNA"/>
</dbReference>
<dbReference type="Proteomes" id="UP000306813">
    <property type="component" value="Unassembled WGS sequence"/>
</dbReference>
<dbReference type="RefSeq" id="WP_082199741.1">
    <property type="nucleotide sequence ID" value="NZ_CP020478.1"/>
</dbReference>
<dbReference type="GeneID" id="52036807"/>
<evidence type="ECO:0000313" key="3">
    <source>
        <dbReference type="EMBL" id="TNB57149.1"/>
    </source>
</evidence>
<comment type="caution">
    <text evidence="3">The sequence shown here is derived from an EMBL/GenBank/DDBJ whole genome shotgun (WGS) entry which is preliminary data.</text>
</comment>
<dbReference type="AlphaFoldDB" id="A0AAX2UHZ0"/>
<accession>A0AAX2UHZ0</accession>
<feature type="chain" id="PRO_5043802555" description="Lipoprotein" evidence="2">
    <location>
        <begin position="18"/>
        <end position="91"/>
    </location>
</feature>
<dbReference type="PROSITE" id="PS51257">
    <property type="entry name" value="PROKAR_LIPOPROTEIN"/>
    <property type="match status" value="1"/>
</dbReference>
<reference evidence="3 4" key="1">
    <citation type="submission" date="2019-05" db="EMBL/GenBank/DDBJ databases">
        <title>Draft genomes of eight strains of Campylobacter helveticus isolated from cats and a dog in New Zealand.</title>
        <authorList>
            <person name="Bojanic K."/>
            <person name="Midwinter A.C."/>
            <person name="Biggs P.J."/>
            <person name="Acke E."/>
            <person name="Cornelius A.J."/>
            <person name="Marshall J.C."/>
        </authorList>
    </citation>
    <scope>NUCLEOTIDE SEQUENCE [LARGE SCALE GENOMIC DNA]</scope>
    <source>
        <strain evidence="3 4">ACP123b</strain>
    </source>
</reference>
<evidence type="ECO:0000313" key="4">
    <source>
        <dbReference type="Proteomes" id="UP000306813"/>
    </source>
</evidence>
<protein>
    <recommendedName>
        <fullName evidence="5">Lipoprotein</fullName>
    </recommendedName>
</protein>
<dbReference type="KEGG" id="chv:CHELV3228_0900"/>
<proteinExistence type="predicted"/>
<keyword evidence="1" id="KW-0175">Coiled coil</keyword>
<name>A0AAX2UHZ0_9BACT</name>
<keyword evidence="2" id="KW-0732">Signal</keyword>